<gene>
    <name evidence="1" type="ORF">AVDCRST_MAG56-2380</name>
</gene>
<dbReference type="EMBL" id="CADCTQ010000001">
    <property type="protein sequence ID" value="CAA9211243.1"/>
    <property type="molecule type" value="Genomic_DNA"/>
</dbReference>
<dbReference type="AlphaFoldDB" id="A0A6J4H360"/>
<organism evidence="1">
    <name type="scientific">uncultured Cytophagales bacterium</name>
    <dbReference type="NCBI Taxonomy" id="158755"/>
    <lineage>
        <taxon>Bacteria</taxon>
        <taxon>Pseudomonadati</taxon>
        <taxon>Bacteroidota</taxon>
        <taxon>Sphingobacteriia</taxon>
        <taxon>Sphingobacteriales</taxon>
        <taxon>environmental samples</taxon>
    </lineage>
</organism>
<reference evidence="1" key="1">
    <citation type="submission" date="2020-02" db="EMBL/GenBank/DDBJ databases">
        <authorList>
            <person name="Meier V. D."/>
        </authorList>
    </citation>
    <scope>NUCLEOTIDE SEQUENCE</scope>
    <source>
        <strain evidence="1">AVDCRST_MAG56</strain>
    </source>
</reference>
<protein>
    <submittedName>
        <fullName evidence="1">Uncharacterized protein</fullName>
    </submittedName>
</protein>
<sequence>MYTAYPQGRTLITYGGFAGSFLEYLVEVVDVHGEWVGVPGGGMKGNALPLCLS</sequence>
<proteinExistence type="predicted"/>
<name>A0A6J4H360_9SPHI</name>
<accession>A0A6J4H360</accession>
<evidence type="ECO:0000313" key="1">
    <source>
        <dbReference type="EMBL" id="CAA9211243.1"/>
    </source>
</evidence>